<keyword evidence="1" id="KW-1003">Cell membrane</keyword>
<feature type="transmembrane region" description="Helical" evidence="5">
    <location>
        <begin position="89"/>
        <end position="108"/>
    </location>
</feature>
<keyword evidence="2 5" id="KW-0812">Transmembrane</keyword>
<evidence type="ECO:0000256" key="1">
    <source>
        <dbReference type="ARBA" id="ARBA00022475"/>
    </source>
</evidence>
<protein>
    <submittedName>
        <fullName evidence="6">Uncharacterized protein</fullName>
    </submittedName>
</protein>
<gene>
    <name evidence="6" type="ORF">NUZ5A_50282</name>
</gene>
<evidence type="ECO:0000256" key="3">
    <source>
        <dbReference type="ARBA" id="ARBA00022989"/>
    </source>
</evidence>
<dbReference type="RefSeq" id="WP_205099195.1">
    <property type="nucleotide sequence ID" value="NZ_CAJNAQ010000005.1"/>
</dbReference>
<keyword evidence="3 5" id="KW-1133">Transmembrane helix</keyword>
<evidence type="ECO:0000256" key="5">
    <source>
        <dbReference type="SAM" id="Phobius"/>
    </source>
</evidence>
<dbReference type="InterPro" id="IPR037185">
    <property type="entry name" value="EmrE-like"/>
</dbReference>
<dbReference type="SUPFAM" id="SSF103481">
    <property type="entry name" value="Multidrug resistance efflux transporter EmrE"/>
    <property type="match status" value="1"/>
</dbReference>
<evidence type="ECO:0000256" key="4">
    <source>
        <dbReference type="ARBA" id="ARBA00023136"/>
    </source>
</evidence>
<dbReference type="NCBIfam" id="NF002586">
    <property type="entry name" value="PRK02237.1"/>
    <property type="match status" value="1"/>
</dbReference>
<dbReference type="PANTHER" id="PTHR36116">
    <property type="entry name" value="UPF0060 MEMBRANE PROTEIN YNFA"/>
    <property type="match status" value="1"/>
</dbReference>
<evidence type="ECO:0000313" key="7">
    <source>
        <dbReference type="Proteomes" id="UP000655759"/>
    </source>
</evidence>
<keyword evidence="4 5" id="KW-0472">Membrane</keyword>
<accession>A0A812F179</accession>
<dbReference type="InterPro" id="IPR003844">
    <property type="entry name" value="UPF0060"/>
</dbReference>
<dbReference type="HAMAP" id="MF_00010">
    <property type="entry name" value="UPF0060"/>
    <property type="match status" value="1"/>
</dbReference>
<proteinExistence type="inferred from homology"/>
<feature type="transmembrane region" description="Helical" evidence="5">
    <location>
        <begin position="64"/>
        <end position="82"/>
    </location>
</feature>
<name>A0A812F179_9ARCH</name>
<dbReference type="EMBL" id="CAJNAQ010000005">
    <property type="protein sequence ID" value="CAE6494429.1"/>
    <property type="molecule type" value="Genomic_DNA"/>
</dbReference>
<dbReference type="AlphaFoldDB" id="A0A812F179"/>
<dbReference type="GO" id="GO:0005886">
    <property type="term" value="C:plasma membrane"/>
    <property type="evidence" value="ECO:0007669"/>
    <property type="project" value="TreeGrafter"/>
</dbReference>
<feature type="transmembrane region" description="Helical" evidence="5">
    <location>
        <begin position="6"/>
        <end position="26"/>
    </location>
</feature>
<dbReference type="PANTHER" id="PTHR36116:SF1">
    <property type="entry name" value="UPF0060 MEMBRANE PROTEIN YNFA"/>
    <property type="match status" value="1"/>
</dbReference>
<reference evidence="6" key="1">
    <citation type="submission" date="2021-02" db="EMBL/GenBank/DDBJ databases">
        <authorList>
            <person name="Han P."/>
        </authorList>
    </citation>
    <scope>NUCLEOTIDE SEQUENCE</scope>
    <source>
        <strain evidence="6">Candidatus Nitrosotenuis uzonensis 5A</strain>
    </source>
</reference>
<dbReference type="Proteomes" id="UP000655759">
    <property type="component" value="Unassembled WGS sequence"/>
</dbReference>
<comment type="caution">
    <text evidence="6">The sequence shown here is derived from an EMBL/GenBank/DDBJ whole genome shotgun (WGS) entry which is preliminary data.</text>
</comment>
<dbReference type="Pfam" id="PF02694">
    <property type="entry name" value="UPF0060"/>
    <property type="match status" value="1"/>
</dbReference>
<evidence type="ECO:0000313" key="6">
    <source>
        <dbReference type="EMBL" id="CAE6494429.1"/>
    </source>
</evidence>
<feature type="transmembrane region" description="Helical" evidence="5">
    <location>
        <begin position="38"/>
        <end position="58"/>
    </location>
</feature>
<sequence length="110" mass="12410">MVEIIVTTLAVFFFAALLEIGGGYLVWKWLREHKGKIFGLIGGLILFAYGIVPTLQPAEFGRVYATYGGIFVVMSIIWGYWVDKKKPDRFEIIGSVIVLIGVGIMFYFPR</sequence>
<organism evidence="6 7">
    <name type="scientific">Candidatus Nitrosotenuis uzonensis</name>
    <dbReference type="NCBI Taxonomy" id="1407055"/>
    <lineage>
        <taxon>Archaea</taxon>
        <taxon>Nitrososphaerota</taxon>
        <taxon>Candidatus Nitrosotenuis</taxon>
    </lineage>
</organism>
<evidence type="ECO:0000256" key="2">
    <source>
        <dbReference type="ARBA" id="ARBA00022692"/>
    </source>
</evidence>